<dbReference type="SUPFAM" id="SSF53383">
    <property type="entry name" value="PLP-dependent transferases"/>
    <property type="match status" value="1"/>
</dbReference>
<dbReference type="EMBL" id="PFCJ01000032">
    <property type="protein sequence ID" value="PIR71921.1"/>
    <property type="molecule type" value="Genomic_DNA"/>
</dbReference>
<dbReference type="Gene3D" id="3.40.640.10">
    <property type="entry name" value="Type I PLP-dependent aspartate aminotransferase-like (Major domain)"/>
    <property type="match status" value="1"/>
</dbReference>
<dbReference type="GO" id="GO:0000271">
    <property type="term" value="P:polysaccharide biosynthetic process"/>
    <property type="evidence" value="ECO:0007669"/>
    <property type="project" value="TreeGrafter"/>
</dbReference>
<dbReference type="GO" id="GO:0030170">
    <property type="term" value="F:pyridoxal phosphate binding"/>
    <property type="evidence" value="ECO:0007669"/>
    <property type="project" value="TreeGrafter"/>
</dbReference>
<feature type="non-terminal residue" evidence="1">
    <location>
        <position position="138"/>
    </location>
</feature>
<accession>A0A2M6NRA8</accession>
<dbReference type="InterPro" id="IPR015421">
    <property type="entry name" value="PyrdxlP-dep_Trfase_major"/>
</dbReference>
<dbReference type="InterPro" id="IPR000653">
    <property type="entry name" value="DegT/StrS_aminotransferase"/>
</dbReference>
<dbReference type="Proteomes" id="UP000228756">
    <property type="component" value="Unassembled WGS sequence"/>
</dbReference>
<dbReference type="PANTHER" id="PTHR30244:SF34">
    <property type="entry name" value="DTDP-4-AMINO-4,6-DIDEOXYGALACTOSE TRANSAMINASE"/>
    <property type="match status" value="1"/>
</dbReference>
<dbReference type="PANTHER" id="PTHR30244">
    <property type="entry name" value="TRANSAMINASE"/>
    <property type="match status" value="1"/>
</dbReference>
<protein>
    <submittedName>
        <fullName evidence="1">Polysaccharide biosynthesis protein</fullName>
    </submittedName>
</protein>
<evidence type="ECO:0000313" key="1">
    <source>
        <dbReference type="EMBL" id="PIR71921.1"/>
    </source>
</evidence>
<dbReference type="InterPro" id="IPR015424">
    <property type="entry name" value="PyrdxlP-dep_Trfase"/>
</dbReference>
<comment type="caution">
    <text evidence="1">The sequence shown here is derived from an EMBL/GenBank/DDBJ whole genome shotgun (WGS) entry which is preliminary data.</text>
</comment>
<reference evidence="2" key="1">
    <citation type="submission" date="2017-09" db="EMBL/GenBank/DDBJ databases">
        <title>Depth-based differentiation of microbial function through sediment-hosted aquifers and enrichment of novel symbionts in the deep terrestrial subsurface.</title>
        <authorList>
            <person name="Probst A.J."/>
            <person name="Ladd B."/>
            <person name="Jarett J.K."/>
            <person name="Geller-Mcgrath D.E."/>
            <person name="Sieber C.M.K."/>
            <person name="Emerson J.B."/>
            <person name="Anantharaman K."/>
            <person name="Thomas B.C."/>
            <person name="Malmstrom R."/>
            <person name="Stieglmeier M."/>
            <person name="Klingl A."/>
            <person name="Woyke T."/>
            <person name="Ryan C.M."/>
            <person name="Banfield J.F."/>
        </authorList>
    </citation>
    <scope>NUCLEOTIDE SEQUENCE [LARGE SCALE GENOMIC DNA]</scope>
</reference>
<dbReference type="Pfam" id="PF01041">
    <property type="entry name" value="DegT_DnrJ_EryC1"/>
    <property type="match status" value="1"/>
</dbReference>
<proteinExistence type="predicted"/>
<organism evidence="1 2">
    <name type="scientific">Candidatus Nealsonbacteria bacterium CG10_big_fil_rev_8_21_14_0_10_36_24</name>
    <dbReference type="NCBI Taxonomy" id="1974710"/>
    <lineage>
        <taxon>Bacteria</taxon>
        <taxon>Candidatus Nealsoniibacteriota</taxon>
    </lineage>
</organism>
<gene>
    <name evidence="1" type="ORF">COU42_03080</name>
</gene>
<sequence length="138" mass="15582">MSPNTEWDDVWLALKLIFMPWLWKRGKAVLEMEEEFKKYLGVKQAVSFNSGRTGLLAILTALGLEPGSEVLLQAFTCNAAVNPILWSGLKPIYVDCDENNFNIDIEDLKRKISPNSRVLMVQHTFGLPANMDEILSLV</sequence>
<name>A0A2M6NRA8_9BACT</name>
<dbReference type="AlphaFoldDB" id="A0A2M6NRA8"/>
<evidence type="ECO:0000313" key="2">
    <source>
        <dbReference type="Proteomes" id="UP000228756"/>
    </source>
</evidence>
<dbReference type="GO" id="GO:0008483">
    <property type="term" value="F:transaminase activity"/>
    <property type="evidence" value="ECO:0007669"/>
    <property type="project" value="TreeGrafter"/>
</dbReference>